<gene>
    <name evidence="2" type="ORF">A3D54_02050</name>
</gene>
<evidence type="ECO:0000313" key="2">
    <source>
        <dbReference type="EMBL" id="OGF18340.1"/>
    </source>
</evidence>
<dbReference type="EMBL" id="MFFU01000051">
    <property type="protein sequence ID" value="OGF18340.1"/>
    <property type="molecule type" value="Genomic_DNA"/>
</dbReference>
<evidence type="ECO:0000313" key="3">
    <source>
        <dbReference type="Proteomes" id="UP000177691"/>
    </source>
</evidence>
<name>A0A1F5RV98_9BACT</name>
<organism evidence="2 3">
    <name type="scientific">Candidatus Falkowbacteria bacterium RIFCSPHIGHO2_02_FULL_45_15</name>
    <dbReference type="NCBI Taxonomy" id="1797987"/>
    <lineage>
        <taxon>Bacteria</taxon>
        <taxon>Candidatus Falkowiibacteriota</taxon>
    </lineage>
</organism>
<proteinExistence type="predicted"/>
<dbReference type="Pfam" id="PF12666">
    <property type="entry name" value="PrgI"/>
    <property type="match status" value="1"/>
</dbReference>
<evidence type="ECO:0008006" key="4">
    <source>
        <dbReference type="Google" id="ProtNLM"/>
    </source>
</evidence>
<feature type="transmembrane region" description="Helical" evidence="1">
    <location>
        <begin position="45"/>
        <end position="63"/>
    </location>
</feature>
<keyword evidence="1" id="KW-1133">Transmembrane helix</keyword>
<feature type="transmembrane region" description="Helical" evidence="1">
    <location>
        <begin position="21"/>
        <end position="39"/>
    </location>
</feature>
<keyword evidence="1" id="KW-0812">Transmembrane</keyword>
<dbReference type="InterPro" id="IPR024414">
    <property type="entry name" value="Uncharacterised_PrgI"/>
</dbReference>
<comment type="caution">
    <text evidence="2">The sequence shown here is derived from an EMBL/GenBank/DDBJ whole genome shotgun (WGS) entry which is preliminary data.</text>
</comment>
<evidence type="ECO:0000256" key="1">
    <source>
        <dbReference type="SAM" id="Phobius"/>
    </source>
</evidence>
<protein>
    <recommendedName>
        <fullName evidence="4">PrgI family protein</fullName>
    </recommendedName>
</protein>
<keyword evidence="1" id="KW-0472">Membrane</keyword>
<accession>A0A1F5RV98</accession>
<reference evidence="2 3" key="1">
    <citation type="journal article" date="2016" name="Nat. Commun.">
        <title>Thousands of microbial genomes shed light on interconnected biogeochemical processes in an aquifer system.</title>
        <authorList>
            <person name="Anantharaman K."/>
            <person name="Brown C.T."/>
            <person name="Hug L.A."/>
            <person name="Sharon I."/>
            <person name="Castelle C.J."/>
            <person name="Probst A.J."/>
            <person name="Thomas B.C."/>
            <person name="Singh A."/>
            <person name="Wilkins M.J."/>
            <person name="Karaoz U."/>
            <person name="Brodie E.L."/>
            <person name="Williams K.H."/>
            <person name="Hubbard S.S."/>
            <person name="Banfield J.F."/>
        </authorList>
    </citation>
    <scope>NUCLEOTIDE SEQUENCE [LARGE SCALE GENOMIC DNA]</scope>
</reference>
<dbReference type="Proteomes" id="UP000177691">
    <property type="component" value="Unassembled WGS sequence"/>
</dbReference>
<dbReference type="AlphaFoldDB" id="A0A1F5RV98"/>
<sequence length="133" mass="15054">MDQFTVPQFIEEKAKVIGPMTFQQFIYIGTAGAICFVFYFTIPFFFFIMAALVVFSFAIILAFGKSNGRPLPLVIKNAFVFRLRPKIYLWKKKVGPPLKLVLAKKPETMTIKESPVPTAVGKSKLKDLSSQIR</sequence>